<dbReference type="Proteomes" id="UP001492380">
    <property type="component" value="Unassembled WGS sequence"/>
</dbReference>
<feature type="compositionally biased region" description="Basic and acidic residues" evidence="1">
    <location>
        <begin position="122"/>
        <end position="141"/>
    </location>
</feature>
<sequence length="315" mass="35567">MSGASRRRAQAEAEAVLGDVKKLDATQQAITAETKRQLRTKRQTYLPPWWGEDDFGETDKSSARRSKQAQHELERRRAGPSETAAPKKTGHKETTHNQQVKQERAIGQAGPSETAAPKKAAHKESAPQDRARKEEDPRKAAVEASMRNHAQIRQERARQEAVQAPLLRETHLMAERTREPAHDMAAARAASMEAAQRAAVQEGLARKERVRLEADLQHAAREEATRLQRTYHILDCCLDLAEDPTSEVLLRRLSLEKAAVELDAICRKGEKRKFGAYLQSELTAILNTPGTSKEWLQRFSRFLTLSVGQWFRDEE</sequence>
<evidence type="ECO:0000313" key="2">
    <source>
        <dbReference type="EMBL" id="KAK8239975.1"/>
    </source>
</evidence>
<feature type="region of interest" description="Disordered" evidence="1">
    <location>
        <begin position="1"/>
        <end position="168"/>
    </location>
</feature>
<gene>
    <name evidence="2" type="ORF">HDK90DRAFT_547886</name>
</gene>
<organism evidence="2 3">
    <name type="scientific">Phyllosticta capitalensis</name>
    <dbReference type="NCBI Taxonomy" id="121624"/>
    <lineage>
        <taxon>Eukaryota</taxon>
        <taxon>Fungi</taxon>
        <taxon>Dikarya</taxon>
        <taxon>Ascomycota</taxon>
        <taxon>Pezizomycotina</taxon>
        <taxon>Dothideomycetes</taxon>
        <taxon>Dothideomycetes incertae sedis</taxon>
        <taxon>Botryosphaeriales</taxon>
        <taxon>Phyllostictaceae</taxon>
        <taxon>Phyllosticta</taxon>
    </lineage>
</organism>
<feature type="compositionally biased region" description="Basic and acidic residues" evidence="1">
    <location>
        <begin position="69"/>
        <end position="79"/>
    </location>
</feature>
<accession>A0ABR1YUW5</accession>
<name>A0ABR1YUW5_9PEZI</name>
<comment type="caution">
    <text evidence="2">The sequence shown here is derived from an EMBL/GenBank/DDBJ whole genome shotgun (WGS) entry which is preliminary data.</text>
</comment>
<keyword evidence="3" id="KW-1185">Reference proteome</keyword>
<dbReference type="EMBL" id="JBBWRZ010000003">
    <property type="protein sequence ID" value="KAK8239975.1"/>
    <property type="molecule type" value="Genomic_DNA"/>
</dbReference>
<evidence type="ECO:0000313" key="3">
    <source>
        <dbReference type="Proteomes" id="UP001492380"/>
    </source>
</evidence>
<evidence type="ECO:0000256" key="1">
    <source>
        <dbReference type="SAM" id="MobiDB-lite"/>
    </source>
</evidence>
<proteinExistence type="predicted"/>
<reference evidence="2 3" key="1">
    <citation type="submission" date="2024-04" db="EMBL/GenBank/DDBJ databases">
        <title>Phyllosticta paracitricarpa is synonymous to the EU quarantine fungus P. citricarpa based on phylogenomic analyses.</title>
        <authorList>
            <consortium name="Lawrence Berkeley National Laboratory"/>
            <person name="Van Ingen-Buijs V.A."/>
            <person name="Van Westerhoven A.C."/>
            <person name="Haridas S."/>
            <person name="Skiadas P."/>
            <person name="Martin F."/>
            <person name="Groenewald J.Z."/>
            <person name="Crous P.W."/>
            <person name="Seidl M.F."/>
        </authorList>
    </citation>
    <scope>NUCLEOTIDE SEQUENCE [LARGE SCALE GENOMIC DNA]</scope>
    <source>
        <strain evidence="2 3">CBS 123374</strain>
    </source>
</reference>
<protein>
    <submittedName>
        <fullName evidence="2">Uncharacterized protein</fullName>
    </submittedName>
</protein>